<keyword evidence="4" id="KW-1185">Reference proteome</keyword>
<gene>
    <name evidence="3" type="ORF">NLS_LOCUS9072</name>
</gene>
<protein>
    <submittedName>
        <fullName evidence="3">Uncharacterized protein</fullName>
    </submittedName>
</protein>
<organism evidence="3 4">
    <name type="scientific">Litomosoides sigmodontis</name>
    <name type="common">Filarial nematode worm</name>
    <dbReference type="NCBI Taxonomy" id="42156"/>
    <lineage>
        <taxon>Eukaryota</taxon>
        <taxon>Metazoa</taxon>
        <taxon>Ecdysozoa</taxon>
        <taxon>Nematoda</taxon>
        <taxon>Chromadorea</taxon>
        <taxon>Rhabditida</taxon>
        <taxon>Spirurina</taxon>
        <taxon>Spiruromorpha</taxon>
        <taxon>Filarioidea</taxon>
        <taxon>Onchocercidae</taxon>
        <taxon>Litomosoides</taxon>
    </lineage>
</organism>
<accession>A0A3P6TME9</accession>
<proteinExistence type="predicted"/>
<feature type="transmembrane region" description="Helical" evidence="2">
    <location>
        <begin position="13"/>
        <end position="39"/>
    </location>
</feature>
<keyword evidence="2" id="KW-0812">Transmembrane</keyword>
<dbReference type="AlphaFoldDB" id="A0A3P6TME9"/>
<sequence length="109" mass="12318">MHYIAEEQMMEQWVIQIPITFILLEIIAICVVRCILAFLTIIKYKRKRSYCHQAPILDSSYFADAPSYVEKDLVNPAKKGNAIRKTALSSAVPEKSNKNGRNVGSADKC</sequence>
<feature type="region of interest" description="Disordered" evidence="1">
    <location>
        <begin position="86"/>
        <end position="109"/>
    </location>
</feature>
<reference evidence="3 4" key="1">
    <citation type="submission" date="2018-08" db="EMBL/GenBank/DDBJ databases">
        <authorList>
            <person name="Laetsch R D."/>
            <person name="Stevens L."/>
            <person name="Kumar S."/>
            <person name="Blaxter L. M."/>
        </authorList>
    </citation>
    <scope>NUCLEOTIDE SEQUENCE [LARGE SCALE GENOMIC DNA]</scope>
</reference>
<dbReference type="Proteomes" id="UP000277928">
    <property type="component" value="Unassembled WGS sequence"/>
</dbReference>
<dbReference type="OMA" id="IAICVVR"/>
<evidence type="ECO:0000313" key="4">
    <source>
        <dbReference type="Proteomes" id="UP000277928"/>
    </source>
</evidence>
<name>A0A3P6TME9_LITSI</name>
<evidence type="ECO:0000256" key="2">
    <source>
        <dbReference type="SAM" id="Phobius"/>
    </source>
</evidence>
<evidence type="ECO:0000256" key="1">
    <source>
        <dbReference type="SAM" id="MobiDB-lite"/>
    </source>
</evidence>
<dbReference type="OrthoDB" id="5856780at2759"/>
<keyword evidence="2" id="KW-0472">Membrane</keyword>
<dbReference type="EMBL" id="UYRX01001350">
    <property type="protein sequence ID" value="VDK89286.1"/>
    <property type="molecule type" value="Genomic_DNA"/>
</dbReference>
<evidence type="ECO:0000313" key="3">
    <source>
        <dbReference type="EMBL" id="VDK89286.1"/>
    </source>
</evidence>
<keyword evidence="2" id="KW-1133">Transmembrane helix</keyword>